<reference evidence="2 3" key="1">
    <citation type="submission" date="2023-11" db="EMBL/GenBank/DDBJ databases">
        <title>Bacillus jintuensis, isolated from a mudflat on the Beibu Gulf coast.</title>
        <authorList>
            <person name="Li M."/>
        </authorList>
    </citation>
    <scope>NUCLEOTIDE SEQUENCE [LARGE SCALE GENOMIC DNA]</scope>
    <source>
        <strain evidence="2 3">31A1R</strain>
    </source>
</reference>
<dbReference type="EMBL" id="JAXOFX010000001">
    <property type="protein sequence ID" value="MDZ5470637.1"/>
    <property type="molecule type" value="Genomic_DNA"/>
</dbReference>
<dbReference type="PROSITE" id="PS51186">
    <property type="entry name" value="GNAT"/>
    <property type="match status" value="1"/>
</dbReference>
<proteinExistence type="predicted"/>
<dbReference type="EC" id="2.3.1.-" evidence="2"/>
<organism evidence="2 3">
    <name type="scientific">Robertmurraya mangrovi</name>
    <dbReference type="NCBI Taxonomy" id="3098077"/>
    <lineage>
        <taxon>Bacteria</taxon>
        <taxon>Bacillati</taxon>
        <taxon>Bacillota</taxon>
        <taxon>Bacilli</taxon>
        <taxon>Bacillales</taxon>
        <taxon>Bacillaceae</taxon>
        <taxon>Robertmurraya</taxon>
    </lineage>
</organism>
<sequence>MVNGELKYRDLSHQDIPFFLELARENKIWREIELKGEKLENYIETYSYLNGEWRLWTLQKDFIGVSFHTKLAPSNGKPWFGTLIITVKFQKQGIGKAIIEKITSELKEEGMNVIFAGIPFDQYNWIDFLGKCSFEQFKIEKDDQGNSYLIMIRPIQ</sequence>
<feature type="domain" description="N-acetyltransferase" evidence="1">
    <location>
        <begin position="6"/>
        <end position="156"/>
    </location>
</feature>
<evidence type="ECO:0000313" key="3">
    <source>
        <dbReference type="Proteomes" id="UP001290455"/>
    </source>
</evidence>
<gene>
    <name evidence="2" type="ORF">SM124_02625</name>
</gene>
<dbReference type="InterPro" id="IPR016181">
    <property type="entry name" value="Acyl_CoA_acyltransferase"/>
</dbReference>
<keyword evidence="2" id="KW-0012">Acyltransferase</keyword>
<dbReference type="SUPFAM" id="SSF55729">
    <property type="entry name" value="Acyl-CoA N-acyltransferases (Nat)"/>
    <property type="match status" value="1"/>
</dbReference>
<dbReference type="GO" id="GO:0016746">
    <property type="term" value="F:acyltransferase activity"/>
    <property type="evidence" value="ECO:0007669"/>
    <property type="project" value="UniProtKB-KW"/>
</dbReference>
<dbReference type="RefSeq" id="WP_322444933.1">
    <property type="nucleotide sequence ID" value="NZ_JAXOFX010000001.1"/>
</dbReference>
<keyword evidence="3" id="KW-1185">Reference proteome</keyword>
<keyword evidence="2" id="KW-0808">Transferase</keyword>
<dbReference type="InterPro" id="IPR000182">
    <property type="entry name" value="GNAT_dom"/>
</dbReference>
<dbReference type="Proteomes" id="UP001290455">
    <property type="component" value="Unassembled WGS sequence"/>
</dbReference>
<evidence type="ECO:0000259" key="1">
    <source>
        <dbReference type="PROSITE" id="PS51186"/>
    </source>
</evidence>
<dbReference type="Gene3D" id="3.40.630.30">
    <property type="match status" value="1"/>
</dbReference>
<accession>A0ABU5IU23</accession>
<evidence type="ECO:0000313" key="2">
    <source>
        <dbReference type="EMBL" id="MDZ5470637.1"/>
    </source>
</evidence>
<protein>
    <submittedName>
        <fullName evidence="2">GNAT family N-acetyltransferase</fullName>
        <ecNumber evidence="2">2.3.1.-</ecNumber>
    </submittedName>
</protein>
<name>A0ABU5IU23_9BACI</name>
<comment type="caution">
    <text evidence="2">The sequence shown here is derived from an EMBL/GenBank/DDBJ whole genome shotgun (WGS) entry which is preliminary data.</text>
</comment>